<dbReference type="InterPro" id="IPR036397">
    <property type="entry name" value="RNaseH_sf"/>
</dbReference>
<dbReference type="PANTHER" id="PTHR47074:SF11">
    <property type="entry name" value="REVERSE TRANSCRIPTASE-LIKE PROTEIN"/>
    <property type="match status" value="1"/>
</dbReference>
<keyword evidence="1" id="KW-0472">Membrane</keyword>
<dbReference type="Proteomes" id="UP001358586">
    <property type="component" value="Chromosome 13"/>
</dbReference>
<protein>
    <recommendedName>
        <fullName evidence="2">RNase H type-1 domain-containing protein</fullName>
    </recommendedName>
</protein>
<feature type="domain" description="RNase H type-1" evidence="2">
    <location>
        <begin position="41"/>
        <end position="127"/>
    </location>
</feature>
<dbReference type="InterPro" id="IPR052929">
    <property type="entry name" value="RNase_H-like_EbsB-rel"/>
</dbReference>
<keyword evidence="1" id="KW-0812">Transmembrane</keyword>
<feature type="transmembrane region" description="Helical" evidence="1">
    <location>
        <begin position="213"/>
        <end position="233"/>
    </location>
</feature>
<accession>A0ABR0MH88</accession>
<feature type="transmembrane region" description="Helical" evidence="1">
    <location>
        <begin position="183"/>
        <end position="204"/>
    </location>
</feature>
<evidence type="ECO:0000313" key="4">
    <source>
        <dbReference type="Proteomes" id="UP001358586"/>
    </source>
</evidence>
<dbReference type="Pfam" id="PF13456">
    <property type="entry name" value="RVT_3"/>
    <property type="match status" value="1"/>
</dbReference>
<comment type="caution">
    <text evidence="3">The sequence shown here is derived from an EMBL/GenBank/DDBJ whole genome shotgun (WGS) entry which is preliminary data.</text>
</comment>
<evidence type="ECO:0000313" key="3">
    <source>
        <dbReference type="EMBL" id="KAK5772511.1"/>
    </source>
</evidence>
<dbReference type="PANTHER" id="PTHR47074">
    <property type="entry name" value="BNAC02G40300D PROTEIN"/>
    <property type="match status" value="1"/>
</dbReference>
<gene>
    <name evidence="3" type="ORF">PVK06_048800</name>
</gene>
<dbReference type="EMBL" id="JARKNE010000013">
    <property type="protein sequence ID" value="KAK5772511.1"/>
    <property type="molecule type" value="Genomic_DNA"/>
</dbReference>
<keyword evidence="1" id="KW-1133">Transmembrane helix</keyword>
<keyword evidence="4" id="KW-1185">Reference proteome</keyword>
<organism evidence="3 4">
    <name type="scientific">Gossypium arboreum</name>
    <name type="common">Tree cotton</name>
    <name type="synonym">Gossypium nanking</name>
    <dbReference type="NCBI Taxonomy" id="29729"/>
    <lineage>
        <taxon>Eukaryota</taxon>
        <taxon>Viridiplantae</taxon>
        <taxon>Streptophyta</taxon>
        <taxon>Embryophyta</taxon>
        <taxon>Tracheophyta</taxon>
        <taxon>Spermatophyta</taxon>
        <taxon>Magnoliopsida</taxon>
        <taxon>eudicotyledons</taxon>
        <taxon>Gunneridae</taxon>
        <taxon>Pentapetalae</taxon>
        <taxon>rosids</taxon>
        <taxon>malvids</taxon>
        <taxon>Malvales</taxon>
        <taxon>Malvaceae</taxon>
        <taxon>Malvoideae</taxon>
        <taxon>Gossypium</taxon>
    </lineage>
</organism>
<proteinExistence type="predicted"/>
<reference evidence="3 4" key="1">
    <citation type="submission" date="2023-03" db="EMBL/GenBank/DDBJ databases">
        <title>WGS of Gossypium arboreum.</title>
        <authorList>
            <person name="Yu D."/>
        </authorList>
    </citation>
    <scope>NUCLEOTIDE SEQUENCE [LARGE SCALE GENOMIC DNA]</scope>
    <source>
        <tissue evidence="3">Leaf</tissue>
    </source>
</reference>
<sequence length="255" mass="28756">MEDDIALLSLRDDEDEARPVVLKGSHSGSGFEFSLVGCFLTTSVSSAFAAEALALLRALEFTKDLGLSWVLFEGDYLHVIHKLNITQADRSEIRALVTEERLRLITFFAAATVYHCFREQNWVAHQLMTLRFRWTLDSFWVEEVPFQVESAMAADGGQTLICLNFAAYLGLELSHLSTCPCCVFFSLHCCACKLIGFGFGIFGFHQLLMVQPFVFLFLLSSIFSLLFYFLFVLRHNAVCCFCFGLGPCPCRSIFL</sequence>
<dbReference type="Gene3D" id="3.30.420.10">
    <property type="entry name" value="Ribonuclease H-like superfamily/Ribonuclease H"/>
    <property type="match status" value="1"/>
</dbReference>
<dbReference type="InterPro" id="IPR002156">
    <property type="entry name" value="RNaseH_domain"/>
</dbReference>
<evidence type="ECO:0000256" key="1">
    <source>
        <dbReference type="SAM" id="Phobius"/>
    </source>
</evidence>
<evidence type="ECO:0000259" key="2">
    <source>
        <dbReference type="Pfam" id="PF13456"/>
    </source>
</evidence>
<name>A0ABR0MH88_GOSAR</name>